<keyword evidence="1" id="KW-0472">Membrane</keyword>
<organism evidence="2 3">
    <name type="scientific">Marinifilum flexuosum</name>
    <dbReference type="NCBI Taxonomy" id="1117708"/>
    <lineage>
        <taxon>Bacteria</taxon>
        <taxon>Pseudomonadati</taxon>
        <taxon>Bacteroidota</taxon>
        <taxon>Bacteroidia</taxon>
        <taxon>Marinilabiliales</taxon>
        <taxon>Marinifilaceae</taxon>
    </lineage>
</organism>
<sequence>MKKNTITLLSVLSTLLSALGLYLILKVLFGADVVFLILGLIVISSGQSLMFISSRFKKKLK</sequence>
<name>A0A419WKZ2_9BACT</name>
<evidence type="ECO:0000313" key="2">
    <source>
        <dbReference type="EMBL" id="RKD96102.1"/>
    </source>
</evidence>
<keyword evidence="1" id="KW-1133">Transmembrane helix</keyword>
<evidence type="ECO:0000313" key="3">
    <source>
        <dbReference type="Proteomes" id="UP000284531"/>
    </source>
</evidence>
<feature type="transmembrane region" description="Helical" evidence="1">
    <location>
        <begin position="30"/>
        <end position="52"/>
    </location>
</feature>
<comment type="caution">
    <text evidence="2">The sequence shown here is derived from an EMBL/GenBank/DDBJ whole genome shotgun (WGS) entry which is preliminary data.</text>
</comment>
<protein>
    <submittedName>
        <fullName evidence="2">Uncharacterized protein</fullName>
    </submittedName>
</protein>
<gene>
    <name evidence="2" type="ORF">BXY64_4091</name>
</gene>
<proteinExistence type="predicted"/>
<dbReference type="RefSeq" id="WP_147376054.1">
    <property type="nucleotide sequence ID" value="NZ_RAPQ01000013.1"/>
</dbReference>
<dbReference type="AlphaFoldDB" id="A0A419WKZ2"/>
<dbReference type="Proteomes" id="UP000284531">
    <property type="component" value="Unassembled WGS sequence"/>
</dbReference>
<keyword evidence="3" id="KW-1185">Reference proteome</keyword>
<evidence type="ECO:0000256" key="1">
    <source>
        <dbReference type="SAM" id="Phobius"/>
    </source>
</evidence>
<keyword evidence="1" id="KW-0812">Transmembrane</keyword>
<reference evidence="2 3" key="1">
    <citation type="submission" date="2018-09" db="EMBL/GenBank/DDBJ databases">
        <title>Genomic Encyclopedia of Archaeal and Bacterial Type Strains, Phase II (KMG-II): from individual species to whole genera.</title>
        <authorList>
            <person name="Goeker M."/>
        </authorList>
    </citation>
    <scope>NUCLEOTIDE SEQUENCE [LARGE SCALE GENOMIC DNA]</scope>
    <source>
        <strain evidence="2 3">DSM 21950</strain>
    </source>
</reference>
<accession>A0A419WKZ2</accession>
<dbReference type="EMBL" id="RAPQ01000013">
    <property type="protein sequence ID" value="RKD96102.1"/>
    <property type="molecule type" value="Genomic_DNA"/>
</dbReference>